<accession>A0AAW1EAF9</accession>
<protein>
    <submittedName>
        <fullName evidence="1">Uncharacterized protein</fullName>
    </submittedName>
</protein>
<proteinExistence type="predicted"/>
<evidence type="ECO:0000313" key="2">
    <source>
        <dbReference type="Proteomes" id="UP001488805"/>
    </source>
</evidence>
<dbReference type="PANTHER" id="PTHR21037:SF2">
    <property type="entry name" value="SIMILAR TO NOVEL PROTEIN"/>
    <property type="match status" value="1"/>
</dbReference>
<keyword evidence="2" id="KW-1185">Reference proteome</keyword>
<dbReference type="EMBL" id="JBCEZU010000434">
    <property type="protein sequence ID" value="KAK9519531.1"/>
    <property type="molecule type" value="Genomic_DNA"/>
</dbReference>
<dbReference type="AlphaFoldDB" id="A0AAW1EAF9"/>
<evidence type="ECO:0000313" key="1">
    <source>
        <dbReference type="EMBL" id="KAK9519531.1"/>
    </source>
</evidence>
<organism evidence="1 2">
    <name type="scientific">Zoarces viviparus</name>
    <name type="common">Viviparous eelpout</name>
    <name type="synonym">Blennius viviparus</name>
    <dbReference type="NCBI Taxonomy" id="48416"/>
    <lineage>
        <taxon>Eukaryota</taxon>
        <taxon>Metazoa</taxon>
        <taxon>Chordata</taxon>
        <taxon>Craniata</taxon>
        <taxon>Vertebrata</taxon>
        <taxon>Euteleostomi</taxon>
        <taxon>Actinopterygii</taxon>
        <taxon>Neopterygii</taxon>
        <taxon>Teleostei</taxon>
        <taxon>Neoteleostei</taxon>
        <taxon>Acanthomorphata</taxon>
        <taxon>Eupercaria</taxon>
        <taxon>Perciformes</taxon>
        <taxon>Cottioidei</taxon>
        <taxon>Zoarcales</taxon>
        <taxon>Zoarcidae</taxon>
        <taxon>Zoarcinae</taxon>
        <taxon>Zoarces</taxon>
    </lineage>
</organism>
<dbReference type="InterPro" id="IPR040807">
    <property type="entry name" value="DUF5522"/>
</dbReference>
<dbReference type="Pfam" id="PF17653">
    <property type="entry name" value="DUF5522"/>
    <property type="match status" value="1"/>
</dbReference>
<sequence>MPATACLEPAWAAPVKQQRRCVNQRIRVTTLSRVTDVTRRSRKDGLFFPGYHFVHSSKAGVPNLSEDRSELLTGRSRLKINADFNDHDGRKLTEEEVVIHRAHTEAREAKKQMYVDPSSGYKVLTEYAHLQRGTCCGSACRHCPYGQVNVKDPAMKKTFNSLFYV</sequence>
<reference evidence="1 2" key="1">
    <citation type="journal article" date="2024" name="Genome Biol. Evol.">
        <title>Chromosome-level genome assembly of the viviparous eelpout Zoarces viviparus.</title>
        <authorList>
            <person name="Fuhrmann N."/>
            <person name="Brasseur M.V."/>
            <person name="Bakowski C.E."/>
            <person name="Podsiadlowski L."/>
            <person name="Prost S."/>
            <person name="Krehenwinkel H."/>
            <person name="Mayer C."/>
        </authorList>
    </citation>
    <scope>NUCLEOTIDE SEQUENCE [LARGE SCALE GENOMIC DNA]</scope>
    <source>
        <strain evidence="1">NO-MEL_2022_Ind0_liver</strain>
    </source>
</reference>
<dbReference type="Proteomes" id="UP001488805">
    <property type="component" value="Unassembled WGS sequence"/>
</dbReference>
<gene>
    <name evidence="1" type="ORF">VZT92_022256</name>
</gene>
<dbReference type="PANTHER" id="PTHR21037">
    <property type="entry name" value="39S RIBOSOMAL PROTEIN L14, MITOCHONDRIAL"/>
    <property type="match status" value="1"/>
</dbReference>
<name>A0AAW1EAF9_ZOAVI</name>
<comment type="caution">
    <text evidence="1">The sequence shown here is derived from an EMBL/GenBank/DDBJ whole genome shotgun (WGS) entry which is preliminary data.</text>
</comment>